<evidence type="ECO:0000313" key="12">
    <source>
        <dbReference type="Proteomes" id="UP001060336"/>
    </source>
</evidence>
<protein>
    <recommendedName>
        <fullName evidence="5">Protein-glutamate methylesterase/protein-glutamine glutaminase</fullName>
        <ecNumber evidence="5">3.1.1.61</ecNumber>
        <ecNumber evidence="5">3.5.1.44</ecNumber>
    </recommendedName>
</protein>
<dbReference type="CDD" id="cd17541">
    <property type="entry name" value="REC_CheB-like"/>
    <property type="match status" value="1"/>
</dbReference>
<comment type="subcellular location">
    <subcellularLocation>
        <location evidence="5">Cytoplasm</location>
    </subcellularLocation>
</comment>
<dbReference type="Pfam" id="PF01339">
    <property type="entry name" value="CheB_methylest"/>
    <property type="match status" value="1"/>
</dbReference>
<dbReference type="SUPFAM" id="SSF52738">
    <property type="entry name" value="Methylesterase CheB, C-terminal domain"/>
    <property type="match status" value="1"/>
</dbReference>
<dbReference type="InterPro" id="IPR001789">
    <property type="entry name" value="Sig_transdc_resp-reg_receiver"/>
</dbReference>
<dbReference type="GO" id="GO:0006935">
    <property type="term" value="P:chemotaxis"/>
    <property type="evidence" value="ECO:0007669"/>
    <property type="project" value="UniProtKB-UniRule"/>
</dbReference>
<keyword evidence="3 5" id="KW-0378">Hydrolase</keyword>
<evidence type="ECO:0000313" key="11">
    <source>
        <dbReference type="EMBL" id="UUX50525.1"/>
    </source>
</evidence>
<dbReference type="InterPro" id="IPR011006">
    <property type="entry name" value="CheY-like_superfamily"/>
</dbReference>
<dbReference type="InterPro" id="IPR000673">
    <property type="entry name" value="Sig_transdc_resp-reg_Me-estase"/>
</dbReference>
<dbReference type="Gene3D" id="3.40.50.180">
    <property type="entry name" value="Methylesterase CheB, C-terminal domain"/>
    <property type="match status" value="1"/>
</dbReference>
<dbReference type="HAMAP" id="MF_00099">
    <property type="entry name" value="CheB_chemtxs"/>
    <property type="match status" value="1"/>
</dbReference>
<gene>
    <name evidence="5" type="primary">cheB</name>
    <name evidence="11" type="ORF">NUH88_02270</name>
</gene>
<dbReference type="PROSITE" id="PS50122">
    <property type="entry name" value="CHEB"/>
    <property type="match status" value="1"/>
</dbReference>
<evidence type="ECO:0000256" key="7">
    <source>
        <dbReference type="PROSITE-ProRule" id="PRU00169"/>
    </source>
</evidence>
<evidence type="ECO:0000259" key="10">
    <source>
        <dbReference type="PROSITE" id="PS50122"/>
    </source>
</evidence>
<comment type="PTM">
    <text evidence="5">Phosphorylated by CheA. Phosphorylation of the N-terminal regulatory domain activates the methylesterase activity.</text>
</comment>
<proteinExistence type="inferred from homology"/>
<dbReference type="InterPro" id="IPR035909">
    <property type="entry name" value="CheB_C"/>
</dbReference>
<feature type="region of interest" description="Disordered" evidence="8">
    <location>
        <begin position="149"/>
        <end position="214"/>
    </location>
</feature>
<dbReference type="AlphaFoldDB" id="A0A9J7AYL5"/>
<comment type="similarity">
    <text evidence="5">Belongs to the CheB family.</text>
</comment>
<feature type="domain" description="Response regulatory" evidence="9">
    <location>
        <begin position="19"/>
        <end position="137"/>
    </location>
</feature>
<feature type="modified residue" description="4-aspartylphosphate" evidence="5 7">
    <location>
        <position position="70"/>
    </location>
</feature>
<dbReference type="NCBIfam" id="NF001965">
    <property type="entry name" value="PRK00742.1"/>
    <property type="match status" value="1"/>
</dbReference>
<feature type="domain" description="CheB-type methylesterase" evidence="10">
    <location>
        <begin position="193"/>
        <end position="395"/>
    </location>
</feature>
<sequence>MRGQSASAEAKPRSKDPYRVMLVDDSAVIRGLFTRFLEADPDVKIVASVGDGQRAIDTLKNNDIEIIVLDIEMPRMDGITALPELLKVDPKVQIVMASTLTARNAEISLKALSLGARDYLTKPSSTSEMTGAADFPSDLLSKVKAFGAQRRRKSGAAPPSGATATARAAASGAPAAAPRAGTARTTARPTAAPASGNISLRKPSGRKPDVIAIGSSTGGPQALFRVLSDIPKTTRLPIFVTQHMPPTFTTILAEHITKSSGWVCSEAKSGDVVAPGRIYLAPGGYHMTVKSEGTDKVIALNQDPPENFCRPAVDPMIRSLIKVYGRVLAVILTGMGHDGREGCRAVVEAGGDVVAQDENTSVVWGMPGAVAQAGLCCEVLPVADIGASVQRLARG</sequence>
<dbReference type="PIRSF" id="PIRSF000876">
    <property type="entry name" value="RR_chemtxs_CheB"/>
    <property type="match status" value="1"/>
</dbReference>
<evidence type="ECO:0000256" key="6">
    <source>
        <dbReference type="PROSITE-ProRule" id="PRU00050"/>
    </source>
</evidence>
<dbReference type="EC" id="3.5.1.44" evidence="5"/>
<keyword evidence="2 5" id="KW-0145">Chemotaxis</keyword>
<dbReference type="GO" id="GO:0005737">
    <property type="term" value="C:cytoplasm"/>
    <property type="evidence" value="ECO:0007669"/>
    <property type="project" value="UniProtKB-SubCell"/>
</dbReference>
<evidence type="ECO:0000256" key="2">
    <source>
        <dbReference type="ARBA" id="ARBA00022500"/>
    </source>
</evidence>
<organism evidence="11 12">
    <name type="scientific">Nisaea acidiphila</name>
    <dbReference type="NCBI Taxonomy" id="1862145"/>
    <lineage>
        <taxon>Bacteria</taxon>
        <taxon>Pseudomonadati</taxon>
        <taxon>Pseudomonadota</taxon>
        <taxon>Alphaproteobacteria</taxon>
        <taxon>Rhodospirillales</taxon>
        <taxon>Thalassobaculaceae</taxon>
        <taxon>Nisaea</taxon>
    </lineage>
</organism>
<dbReference type="KEGG" id="naci:NUH88_02270"/>
<reference evidence="11" key="1">
    <citation type="submission" date="2022-08" db="EMBL/GenBank/DDBJ databases">
        <title>Nisaea acidiphila sp. nov., isolated from a marine algal debris and emended description of the genus Nisaea Urios et al. 2008.</title>
        <authorList>
            <person name="Kwon K."/>
        </authorList>
    </citation>
    <scope>NUCLEOTIDE SEQUENCE</scope>
    <source>
        <strain evidence="11">MEBiC11861</strain>
    </source>
</reference>
<evidence type="ECO:0000259" key="9">
    <source>
        <dbReference type="PROSITE" id="PS50110"/>
    </source>
</evidence>
<comment type="domain">
    <text evidence="5">Contains a C-terminal catalytic domain, and an N-terminal region which modulates catalytic activity.</text>
</comment>
<evidence type="ECO:0000256" key="4">
    <source>
        <dbReference type="ARBA" id="ARBA00048267"/>
    </source>
</evidence>
<dbReference type="PROSITE" id="PS50110">
    <property type="entry name" value="RESPONSE_REGULATORY"/>
    <property type="match status" value="1"/>
</dbReference>
<comment type="catalytic activity">
    <reaction evidence="4 5">
        <text>[protein]-L-glutamate 5-O-methyl ester + H2O = L-glutamyl-[protein] + methanol + H(+)</text>
        <dbReference type="Rhea" id="RHEA:23236"/>
        <dbReference type="Rhea" id="RHEA-COMP:10208"/>
        <dbReference type="Rhea" id="RHEA-COMP:10311"/>
        <dbReference type="ChEBI" id="CHEBI:15377"/>
        <dbReference type="ChEBI" id="CHEBI:15378"/>
        <dbReference type="ChEBI" id="CHEBI:17790"/>
        <dbReference type="ChEBI" id="CHEBI:29973"/>
        <dbReference type="ChEBI" id="CHEBI:82795"/>
        <dbReference type="EC" id="3.1.1.61"/>
    </reaction>
</comment>
<dbReference type="EMBL" id="CP102480">
    <property type="protein sequence ID" value="UUX50525.1"/>
    <property type="molecule type" value="Genomic_DNA"/>
</dbReference>
<dbReference type="GO" id="GO:0050568">
    <property type="term" value="F:protein-glutamine glutaminase activity"/>
    <property type="evidence" value="ECO:0007669"/>
    <property type="project" value="UniProtKB-UniRule"/>
</dbReference>
<dbReference type="InterPro" id="IPR008248">
    <property type="entry name" value="CheB-like"/>
</dbReference>
<evidence type="ECO:0000256" key="1">
    <source>
        <dbReference type="ARBA" id="ARBA00022490"/>
    </source>
</evidence>
<name>A0A9J7AYL5_9PROT</name>
<dbReference type="CDD" id="cd16432">
    <property type="entry name" value="CheB_Rec"/>
    <property type="match status" value="1"/>
</dbReference>
<feature type="active site" evidence="5 6">
    <location>
        <position position="243"/>
    </location>
</feature>
<comment type="function">
    <text evidence="5">Involved in chemotaxis. Part of a chemotaxis signal transduction system that modulates chemotaxis in response to various stimuli. Catalyzes the demethylation of specific methylglutamate residues introduced into the chemoreceptors (methyl-accepting chemotaxis proteins or MCP) by CheR. Also mediates the irreversible deamidation of specific glutamine residues to glutamic acid.</text>
</comment>
<feature type="active site" evidence="5 6">
    <location>
        <position position="338"/>
    </location>
</feature>
<feature type="active site" evidence="5 6">
    <location>
        <position position="216"/>
    </location>
</feature>
<dbReference type="SMART" id="SM00448">
    <property type="entry name" value="REC"/>
    <property type="match status" value="1"/>
</dbReference>
<dbReference type="Proteomes" id="UP001060336">
    <property type="component" value="Chromosome"/>
</dbReference>
<dbReference type="RefSeq" id="WP_257769706.1">
    <property type="nucleotide sequence ID" value="NZ_CP102480.1"/>
</dbReference>
<dbReference type="GO" id="GO:0000156">
    <property type="term" value="F:phosphorelay response regulator activity"/>
    <property type="evidence" value="ECO:0007669"/>
    <property type="project" value="InterPro"/>
</dbReference>
<keyword evidence="12" id="KW-1185">Reference proteome</keyword>
<dbReference type="PANTHER" id="PTHR42872:SF3">
    <property type="entry name" value="PROTEIN-GLUTAMATE METHYLESTERASE_PROTEIN-GLUTAMINE GLUTAMINASE 1"/>
    <property type="match status" value="1"/>
</dbReference>
<dbReference type="PANTHER" id="PTHR42872">
    <property type="entry name" value="PROTEIN-GLUTAMATE METHYLESTERASE/PROTEIN-GLUTAMINE GLUTAMINASE"/>
    <property type="match status" value="1"/>
</dbReference>
<keyword evidence="5 7" id="KW-0597">Phosphoprotein</keyword>
<comment type="catalytic activity">
    <reaction evidence="5">
        <text>L-glutaminyl-[protein] + H2O = L-glutamyl-[protein] + NH4(+)</text>
        <dbReference type="Rhea" id="RHEA:16441"/>
        <dbReference type="Rhea" id="RHEA-COMP:10207"/>
        <dbReference type="Rhea" id="RHEA-COMP:10208"/>
        <dbReference type="ChEBI" id="CHEBI:15377"/>
        <dbReference type="ChEBI" id="CHEBI:28938"/>
        <dbReference type="ChEBI" id="CHEBI:29973"/>
        <dbReference type="ChEBI" id="CHEBI:30011"/>
        <dbReference type="EC" id="3.5.1.44"/>
    </reaction>
</comment>
<evidence type="ECO:0000256" key="8">
    <source>
        <dbReference type="SAM" id="MobiDB-lite"/>
    </source>
</evidence>
<accession>A0A9J7AYL5</accession>
<evidence type="ECO:0000256" key="5">
    <source>
        <dbReference type="HAMAP-Rule" id="MF_00099"/>
    </source>
</evidence>
<keyword evidence="1 5" id="KW-0963">Cytoplasm</keyword>
<evidence type="ECO:0000256" key="3">
    <source>
        <dbReference type="ARBA" id="ARBA00022801"/>
    </source>
</evidence>
<dbReference type="Pfam" id="PF00072">
    <property type="entry name" value="Response_reg"/>
    <property type="match status" value="1"/>
</dbReference>
<dbReference type="GO" id="GO:0008984">
    <property type="term" value="F:protein-glutamate methylesterase activity"/>
    <property type="evidence" value="ECO:0007669"/>
    <property type="project" value="UniProtKB-UniRule"/>
</dbReference>
<feature type="compositionally biased region" description="Low complexity" evidence="8">
    <location>
        <begin position="155"/>
        <end position="195"/>
    </location>
</feature>
<dbReference type="SUPFAM" id="SSF52172">
    <property type="entry name" value="CheY-like"/>
    <property type="match status" value="1"/>
</dbReference>
<dbReference type="EC" id="3.1.1.61" evidence="5"/>
<dbReference type="Gene3D" id="3.40.50.2300">
    <property type="match status" value="1"/>
</dbReference>